<dbReference type="Gene3D" id="3.10.180.10">
    <property type="entry name" value="2,3-Dihydroxybiphenyl 1,2-Dioxygenase, domain 1"/>
    <property type="match status" value="1"/>
</dbReference>
<dbReference type="SUPFAM" id="SSF54593">
    <property type="entry name" value="Glyoxalase/Bleomycin resistance protein/Dihydroxybiphenyl dioxygenase"/>
    <property type="match status" value="1"/>
</dbReference>
<dbReference type="RefSeq" id="XP_056040050.1">
    <property type="nucleotide sequence ID" value="XM_056190616.1"/>
</dbReference>
<keyword evidence="3" id="KW-1185">Reference proteome</keyword>
<dbReference type="CDD" id="cd07262">
    <property type="entry name" value="VOC_like"/>
    <property type="match status" value="1"/>
</dbReference>
<keyword evidence="2" id="KW-0560">Oxidoreductase</keyword>
<dbReference type="GO" id="GO:0051213">
    <property type="term" value="F:dioxygenase activity"/>
    <property type="evidence" value="ECO:0007669"/>
    <property type="project" value="UniProtKB-KW"/>
</dbReference>
<organism evidence="2 3">
    <name type="scientific">Lipomyces tetrasporus</name>
    <dbReference type="NCBI Taxonomy" id="54092"/>
    <lineage>
        <taxon>Eukaryota</taxon>
        <taxon>Fungi</taxon>
        <taxon>Dikarya</taxon>
        <taxon>Ascomycota</taxon>
        <taxon>Saccharomycotina</taxon>
        <taxon>Lipomycetes</taxon>
        <taxon>Lipomycetales</taxon>
        <taxon>Lipomycetaceae</taxon>
        <taxon>Lipomyces</taxon>
    </lineage>
</organism>
<dbReference type="AlphaFoldDB" id="A0AAD7QKJ8"/>
<gene>
    <name evidence="2" type="ORF">POJ06DRAFT_297614</name>
</gene>
<feature type="domain" description="VOC" evidence="1">
    <location>
        <begin position="2"/>
        <end position="124"/>
    </location>
</feature>
<reference evidence="2" key="1">
    <citation type="submission" date="2023-03" db="EMBL/GenBank/DDBJ databases">
        <title>Near-Complete genome sequence of Lipomyces tetrasporous NRRL Y-64009, an oleaginous yeast capable of growing on lignocellulosic hydrolysates.</title>
        <authorList>
            <consortium name="Lawrence Berkeley National Laboratory"/>
            <person name="Jagtap S.S."/>
            <person name="Liu J.-J."/>
            <person name="Walukiewicz H.E."/>
            <person name="Pangilinan J."/>
            <person name="Lipzen A."/>
            <person name="Ahrendt S."/>
            <person name="Koriabine M."/>
            <person name="Cobaugh K."/>
            <person name="Salamov A."/>
            <person name="Yoshinaga Y."/>
            <person name="Ng V."/>
            <person name="Daum C."/>
            <person name="Grigoriev I.V."/>
            <person name="Slininger P.J."/>
            <person name="Dien B.S."/>
            <person name="Jin Y.-S."/>
            <person name="Rao C.V."/>
        </authorList>
    </citation>
    <scope>NUCLEOTIDE SEQUENCE</scope>
    <source>
        <strain evidence="2">NRRL Y-64009</strain>
    </source>
</reference>
<accession>A0AAD7QKJ8</accession>
<dbReference type="GeneID" id="80885782"/>
<name>A0AAD7QKJ8_9ASCO</name>
<dbReference type="EMBL" id="JARPMG010000013">
    <property type="protein sequence ID" value="KAJ8096600.1"/>
    <property type="molecule type" value="Genomic_DNA"/>
</dbReference>
<dbReference type="Proteomes" id="UP001217417">
    <property type="component" value="Unassembled WGS sequence"/>
</dbReference>
<evidence type="ECO:0000313" key="3">
    <source>
        <dbReference type="Proteomes" id="UP001217417"/>
    </source>
</evidence>
<dbReference type="InterPro" id="IPR029068">
    <property type="entry name" value="Glyas_Bleomycin-R_OHBP_Dase"/>
</dbReference>
<comment type="caution">
    <text evidence="2">The sequence shown here is derived from an EMBL/GenBank/DDBJ whole genome shotgun (WGS) entry which is preliminary data.</text>
</comment>
<evidence type="ECO:0000313" key="2">
    <source>
        <dbReference type="EMBL" id="KAJ8096600.1"/>
    </source>
</evidence>
<protein>
    <submittedName>
        <fullName evidence="2">Glyoxalase/Bleomycin resistance protein/Dihydroxybiphenyl dioxygenase</fullName>
    </submittedName>
</protein>
<proteinExistence type="predicted"/>
<dbReference type="PROSITE" id="PS51819">
    <property type="entry name" value="VOC"/>
    <property type="match status" value="1"/>
</dbReference>
<dbReference type="PANTHER" id="PTHR35006">
    <property type="entry name" value="GLYOXALASE FAMILY PROTEIN (AFU_ORTHOLOGUE AFUA_5G14830)"/>
    <property type="match status" value="1"/>
</dbReference>
<sequence>MPFHHFAIQVSDVKRSREFYDPVLSAIGYVVCFASDSIAYYAPASNAKLLEFSLMLTNPSKPAGSTHVAFGASSQVEAAKAYGVAIESGGKDNGQPGIREKINKGYYAAFVLEPDGNNIEFVHFPRGL</sequence>
<dbReference type="PANTHER" id="PTHR35006:SF2">
    <property type="entry name" value="GLYOXALASE FAMILY PROTEIN (AFU_ORTHOLOGUE AFUA_5G14830)"/>
    <property type="match status" value="1"/>
</dbReference>
<dbReference type="InterPro" id="IPR037523">
    <property type="entry name" value="VOC_core"/>
</dbReference>
<evidence type="ECO:0000259" key="1">
    <source>
        <dbReference type="PROSITE" id="PS51819"/>
    </source>
</evidence>
<dbReference type="Pfam" id="PF00903">
    <property type="entry name" value="Glyoxalase"/>
    <property type="match status" value="1"/>
</dbReference>
<dbReference type="InterPro" id="IPR004360">
    <property type="entry name" value="Glyas_Fos-R_dOase_dom"/>
</dbReference>
<keyword evidence="2" id="KW-0223">Dioxygenase</keyword>